<evidence type="ECO:0000313" key="2">
    <source>
        <dbReference type="Proteomes" id="UP000028999"/>
    </source>
</evidence>
<dbReference type="Proteomes" id="UP000028999">
    <property type="component" value="Unassembled WGS sequence"/>
</dbReference>
<organism evidence="1 2">
    <name type="scientific">Brassica napus</name>
    <name type="common">Rape</name>
    <dbReference type="NCBI Taxonomy" id="3708"/>
    <lineage>
        <taxon>Eukaryota</taxon>
        <taxon>Viridiplantae</taxon>
        <taxon>Streptophyta</taxon>
        <taxon>Embryophyta</taxon>
        <taxon>Tracheophyta</taxon>
        <taxon>Spermatophyta</taxon>
        <taxon>Magnoliopsida</taxon>
        <taxon>eudicotyledons</taxon>
        <taxon>Gunneridae</taxon>
        <taxon>Pentapetalae</taxon>
        <taxon>rosids</taxon>
        <taxon>malvids</taxon>
        <taxon>Brassicales</taxon>
        <taxon>Brassicaceae</taxon>
        <taxon>Brassiceae</taxon>
        <taxon>Brassica</taxon>
    </lineage>
</organism>
<evidence type="ECO:0000313" key="1">
    <source>
        <dbReference type="EMBL" id="CDY28461.1"/>
    </source>
</evidence>
<keyword evidence="2" id="KW-1185">Reference proteome</keyword>
<accession>A0A078GSF1</accession>
<gene>
    <name evidence="1" type="primary">BnaC07g12890D</name>
    <name evidence="1" type="ORF">GSBRNA2T00040348001</name>
</gene>
<dbReference type="PaxDb" id="3708-A0A078GSF1"/>
<proteinExistence type="predicted"/>
<protein>
    <submittedName>
        <fullName evidence="1">BnaC07g12890D protein</fullName>
    </submittedName>
</protein>
<reference evidence="1 2" key="1">
    <citation type="journal article" date="2014" name="Science">
        <title>Plant genetics. Early allopolyploid evolution in the post-Neolithic Brassica napus oilseed genome.</title>
        <authorList>
            <person name="Chalhoub B."/>
            <person name="Denoeud F."/>
            <person name="Liu S."/>
            <person name="Parkin I.A."/>
            <person name="Tang H."/>
            <person name="Wang X."/>
            <person name="Chiquet J."/>
            <person name="Belcram H."/>
            <person name="Tong C."/>
            <person name="Samans B."/>
            <person name="Correa M."/>
            <person name="Da Silva C."/>
            <person name="Just J."/>
            <person name="Falentin C."/>
            <person name="Koh C.S."/>
            <person name="Le Clainche I."/>
            <person name="Bernard M."/>
            <person name="Bento P."/>
            <person name="Noel B."/>
            <person name="Labadie K."/>
            <person name="Alberti A."/>
            <person name="Charles M."/>
            <person name="Arnaud D."/>
            <person name="Guo H."/>
            <person name="Daviaud C."/>
            <person name="Alamery S."/>
            <person name="Jabbari K."/>
            <person name="Zhao M."/>
            <person name="Edger P.P."/>
            <person name="Chelaifa H."/>
            <person name="Tack D."/>
            <person name="Lassalle G."/>
            <person name="Mestiri I."/>
            <person name="Schnel N."/>
            <person name="Le Paslier M.C."/>
            <person name="Fan G."/>
            <person name="Renault V."/>
            <person name="Bayer P.E."/>
            <person name="Golicz A.A."/>
            <person name="Manoli S."/>
            <person name="Lee T.H."/>
            <person name="Thi V.H."/>
            <person name="Chalabi S."/>
            <person name="Hu Q."/>
            <person name="Fan C."/>
            <person name="Tollenaere R."/>
            <person name="Lu Y."/>
            <person name="Battail C."/>
            <person name="Shen J."/>
            <person name="Sidebottom C.H."/>
            <person name="Wang X."/>
            <person name="Canaguier A."/>
            <person name="Chauveau A."/>
            <person name="Berard A."/>
            <person name="Deniot G."/>
            <person name="Guan M."/>
            <person name="Liu Z."/>
            <person name="Sun F."/>
            <person name="Lim Y.P."/>
            <person name="Lyons E."/>
            <person name="Town C.D."/>
            <person name="Bancroft I."/>
            <person name="Wang X."/>
            <person name="Meng J."/>
            <person name="Ma J."/>
            <person name="Pires J.C."/>
            <person name="King G.J."/>
            <person name="Brunel D."/>
            <person name="Delourme R."/>
            <person name="Renard M."/>
            <person name="Aury J.M."/>
            <person name="Adams K.L."/>
            <person name="Batley J."/>
            <person name="Snowdon R.J."/>
            <person name="Tost J."/>
            <person name="Edwards D."/>
            <person name="Zhou Y."/>
            <person name="Hua W."/>
            <person name="Sharpe A.G."/>
            <person name="Paterson A.H."/>
            <person name="Guan C."/>
            <person name="Wincker P."/>
        </authorList>
    </citation>
    <scope>NUCLEOTIDE SEQUENCE [LARGE SCALE GENOMIC DNA]</scope>
    <source>
        <strain evidence="2">cv. Darmor-bzh</strain>
    </source>
</reference>
<name>A0A078GSF1_BRANA</name>
<dbReference type="EMBL" id="LK032220">
    <property type="protein sequence ID" value="CDY28461.1"/>
    <property type="molecule type" value="Genomic_DNA"/>
</dbReference>
<sequence length="13" mass="1594">MNQRRQTSSLIPY</sequence>